<gene>
    <name evidence="11" type="ORF">KP79_PYT05049</name>
</gene>
<accession>A0A210PJI8</accession>
<dbReference type="InterPro" id="IPR001774">
    <property type="entry name" value="DSL"/>
</dbReference>
<organism evidence="11 12">
    <name type="scientific">Mizuhopecten yessoensis</name>
    <name type="common">Japanese scallop</name>
    <name type="synonym">Patinopecten yessoensis</name>
    <dbReference type="NCBI Taxonomy" id="6573"/>
    <lineage>
        <taxon>Eukaryota</taxon>
        <taxon>Metazoa</taxon>
        <taxon>Spiralia</taxon>
        <taxon>Lophotrochozoa</taxon>
        <taxon>Mollusca</taxon>
        <taxon>Bivalvia</taxon>
        <taxon>Autobranchia</taxon>
        <taxon>Pteriomorphia</taxon>
        <taxon>Pectinida</taxon>
        <taxon>Pectinoidea</taxon>
        <taxon>Pectinidae</taxon>
        <taxon>Mizuhopecten</taxon>
    </lineage>
</organism>
<evidence type="ECO:0000256" key="9">
    <source>
        <dbReference type="SAM" id="SignalP"/>
    </source>
</evidence>
<dbReference type="FunFam" id="2.10.25.10:FF:000173">
    <property type="entry name" value="Neurogenic locus notch protein 2"/>
    <property type="match status" value="1"/>
</dbReference>
<dbReference type="GO" id="GO:0007154">
    <property type="term" value="P:cell communication"/>
    <property type="evidence" value="ECO:0007669"/>
    <property type="project" value="InterPro"/>
</dbReference>
<dbReference type="CDD" id="cd00054">
    <property type="entry name" value="EGF_CA"/>
    <property type="match status" value="1"/>
</dbReference>
<reference evidence="11 12" key="1">
    <citation type="journal article" date="2017" name="Nat. Ecol. Evol.">
        <title>Scallop genome provides insights into evolution of bilaterian karyotype and development.</title>
        <authorList>
            <person name="Wang S."/>
            <person name="Zhang J."/>
            <person name="Jiao W."/>
            <person name="Li J."/>
            <person name="Xun X."/>
            <person name="Sun Y."/>
            <person name="Guo X."/>
            <person name="Huan P."/>
            <person name="Dong B."/>
            <person name="Zhang L."/>
            <person name="Hu X."/>
            <person name="Sun X."/>
            <person name="Wang J."/>
            <person name="Zhao C."/>
            <person name="Wang Y."/>
            <person name="Wang D."/>
            <person name="Huang X."/>
            <person name="Wang R."/>
            <person name="Lv J."/>
            <person name="Li Y."/>
            <person name="Zhang Z."/>
            <person name="Liu B."/>
            <person name="Lu W."/>
            <person name="Hui Y."/>
            <person name="Liang J."/>
            <person name="Zhou Z."/>
            <person name="Hou R."/>
            <person name="Li X."/>
            <person name="Liu Y."/>
            <person name="Li H."/>
            <person name="Ning X."/>
            <person name="Lin Y."/>
            <person name="Zhao L."/>
            <person name="Xing Q."/>
            <person name="Dou J."/>
            <person name="Li Y."/>
            <person name="Mao J."/>
            <person name="Guo H."/>
            <person name="Dou H."/>
            <person name="Li T."/>
            <person name="Mu C."/>
            <person name="Jiang W."/>
            <person name="Fu Q."/>
            <person name="Fu X."/>
            <person name="Miao Y."/>
            <person name="Liu J."/>
            <person name="Yu Q."/>
            <person name="Li R."/>
            <person name="Liao H."/>
            <person name="Li X."/>
            <person name="Kong Y."/>
            <person name="Jiang Z."/>
            <person name="Chourrout D."/>
            <person name="Li R."/>
            <person name="Bao Z."/>
        </authorList>
    </citation>
    <scope>NUCLEOTIDE SEQUENCE [LARGE SCALE GENOMIC DNA]</scope>
    <source>
        <strain evidence="11 12">PY_sf001</strain>
    </source>
</reference>
<proteinExistence type="predicted"/>
<name>A0A210PJI8_MIZYE</name>
<feature type="domain" description="EGF-like" evidence="10">
    <location>
        <begin position="184"/>
        <end position="221"/>
    </location>
</feature>
<evidence type="ECO:0000256" key="7">
    <source>
        <dbReference type="PROSITE-ProRule" id="PRU00076"/>
    </source>
</evidence>
<feature type="signal peptide" evidence="9">
    <location>
        <begin position="1"/>
        <end position="21"/>
    </location>
</feature>
<dbReference type="SUPFAM" id="SSF57196">
    <property type="entry name" value="EGF/Laminin"/>
    <property type="match status" value="1"/>
</dbReference>
<evidence type="ECO:0000256" key="3">
    <source>
        <dbReference type="ARBA" id="ARBA00022729"/>
    </source>
</evidence>
<evidence type="ECO:0000313" key="12">
    <source>
        <dbReference type="Proteomes" id="UP000242188"/>
    </source>
</evidence>
<evidence type="ECO:0000256" key="6">
    <source>
        <dbReference type="ARBA" id="ARBA00023180"/>
    </source>
</evidence>
<evidence type="ECO:0000256" key="5">
    <source>
        <dbReference type="ARBA" id="ARBA00023157"/>
    </source>
</evidence>
<evidence type="ECO:0000256" key="4">
    <source>
        <dbReference type="ARBA" id="ARBA00022737"/>
    </source>
</evidence>
<dbReference type="Gene3D" id="2.10.25.140">
    <property type="match status" value="1"/>
</dbReference>
<dbReference type="PROSITE" id="PS00022">
    <property type="entry name" value="EGF_1"/>
    <property type="match status" value="1"/>
</dbReference>
<dbReference type="AlphaFoldDB" id="A0A210PJI8"/>
<keyword evidence="12" id="KW-1185">Reference proteome</keyword>
<comment type="caution">
    <text evidence="7">Lacks conserved residue(s) required for the propagation of feature annotation.</text>
</comment>
<dbReference type="Gene3D" id="2.10.25.10">
    <property type="entry name" value="Laminin"/>
    <property type="match status" value="1"/>
</dbReference>
<dbReference type="InterPro" id="IPR000742">
    <property type="entry name" value="EGF"/>
</dbReference>
<feature type="disulfide bond" evidence="7">
    <location>
        <begin position="211"/>
        <end position="220"/>
    </location>
</feature>
<sequence>MGWCFIFHLIYGISKVIDVSGGGTGLVRLLDYSSTTVQDTTGATVDVCVGPTVQKVDSQCLCGRTTVKLDQQSDFIFFRFKSATNGLVVSVGELDYDRDTSGDNEELSDLTFSMGPPDSKSSVRTETASRERTNISIAYILACDEYYYGDCSTYCRPKYPMYGCDRGGQRTCLTGWKGGRCDVRDDTCGTNPCRHGGTCTNIPHNHHFCMCTAEWTGHNCETPVHGAWTPDVIMIAP</sequence>
<keyword evidence="1" id="KW-0217">Developmental protein</keyword>
<evidence type="ECO:0000259" key="10">
    <source>
        <dbReference type="PROSITE" id="PS50026"/>
    </source>
</evidence>
<dbReference type="Proteomes" id="UP000242188">
    <property type="component" value="Unassembled WGS sequence"/>
</dbReference>
<keyword evidence="2 7" id="KW-0245">EGF-like domain</keyword>
<dbReference type="GO" id="GO:0016020">
    <property type="term" value="C:membrane"/>
    <property type="evidence" value="ECO:0007669"/>
    <property type="project" value="InterPro"/>
</dbReference>
<dbReference type="PROSITE" id="PS50026">
    <property type="entry name" value="EGF_3"/>
    <property type="match status" value="1"/>
</dbReference>
<keyword evidence="5 7" id="KW-1015">Disulfide bond</keyword>
<keyword evidence="3 9" id="KW-0732">Signal</keyword>
<dbReference type="SMART" id="SM00051">
    <property type="entry name" value="DSL"/>
    <property type="match status" value="1"/>
</dbReference>
<feature type="chain" id="PRO_5012329378" evidence="9">
    <location>
        <begin position="22"/>
        <end position="237"/>
    </location>
</feature>
<evidence type="ECO:0000256" key="1">
    <source>
        <dbReference type="ARBA" id="ARBA00022473"/>
    </source>
</evidence>
<keyword evidence="6" id="KW-0325">Glycoprotein</keyword>
<evidence type="ECO:0000313" key="11">
    <source>
        <dbReference type="EMBL" id="OWF36649.1"/>
    </source>
</evidence>
<protein>
    <submittedName>
        <fullName evidence="11">Delta-like protein B</fullName>
    </submittedName>
</protein>
<dbReference type="STRING" id="6573.A0A210PJI8"/>
<feature type="region of interest" description="Disordered" evidence="8">
    <location>
        <begin position="99"/>
        <end position="127"/>
    </location>
</feature>
<evidence type="ECO:0000256" key="8">
    <source>
        <dbReference type="SAM" id="MobiDB-lite"/>
    </source>
</evidence>
<evidence type="ECO:0000256" key="2">
    <source>
        <dbReference type="ARBA" id="ARBA00022536"/>
    </source>
</evidence>
<comment type="caution">
    <text evidence="11">The sequence shown here is derived from an EMBL/GenBank/DDBJ whole genome shotgun (WGS) entry which is preliminary data.</text>
</comment>
<dbReference type="EMBL" id="NEDP02076526">
    <property type="protein sequence ID" value="OWF36649.1"/>
    <property type="molecule type" value="Genomic_DNA"/>
</dbReference>
<keyword evidence="4" id="KW-0677">Repeat</keyword>
<dbReference type="OrthoDB" id="6249379at2759"/>
<dbReference type="Pfam" id="PF01414">
    <property type="entry name" value="DSL"/>
    <property type="match status" value="1"/>
</dbReference>